<keyword evidence="4" id="KW-1185">Reference proteome</keyword>
<proteinExistence type="predicted"/>
<name>A0ABY8WAW8_9ACTN</name>
<feature type="compositionally biased region" description="Basic and acidic residues" evidence="1">
    <location>
        <begin position="86"/>
        <end position="141"/>
    </location>
</feature>
<feature type="region of interest" description="Disordered" evidence="1">
    <location>
        <begin position="69"/>
        <end position="152"/>
    </location>
</feature>
<protein>
    <submittedName>
        <fullName evidence="3">Uncharacterized protein</fullName>
    </submittedName>
</protein>
<evidence type="ECO:0000313" key="3">
    <source>
        <dbReference type="EMBL" id="WIM94793.1"/>
    </source>
</evidence>
<accession>A0ABY8WAW8</accession>
<organism evidence="3 4">
    <name type="scientific">Actinoplanes oblitus</name>
    <dbReference type="NCBI Taxonomy" id="3040509"/>
    <lineage>
        <taxon>Bacteria</taxon>
        <taxon>Bacillati</taxon>
        <taxon>Actinomycetota</taxon>
        <taxon>Actinomycetes</taxon>
        <taxon>Micromonosporales</taxon>
        <taxon>Micromonosporaceae</taxon>
        <taxon>Actinoplanes</taxon>
    </lineage>
</organism>
<feature type="transmembrane region" description="Helical" evidence="2">
    <location>
        <begin position="12"/>
        <end position="35"/>
    </location>
</feature>
<keyword evidence="2" id="KW-0472">Membrane</keyword>
<keyword evidence="2" id="KW-0812">Transmembrane</keyword>
<evidence type="ECO:0000313" key="4">
    <source>
        <dbReference type="Proteomes" id="UP001240150"/>
    </source>
</evidence>
<gene>
    <name evidence="3" type="ORF">ACTOB_006845</name>
</gene>
<feature type="transmembrane region" description="Helical" evidence="2">
    <location>
        <begin position="47"/>
        <end position="68"/>
    </location>
</feature>
<sequence>MGSLGKAVRGLAAVLLAAGLIGSVVSGMALLLTLLMASDKADIAGEAFVTSGRVLCLAALLFGAARLLRGRTGRDPGPGPDDLDEFDGRGRTDRDELDERGWTDRGELDERGWTDRGELDERGRTDRDALDEPARTGREEPAEPLVSPPTKP</sequence>
<dbReference type="RefSeq" id="WP_284916034.1">
    <property type="nucleotide sequence ID" value="NZ_CP126980.1"/>
</dbReference>
<reference evidence="3 4" key="1">
    <citation type="submission" date="2023-06" db="EMBL/GenBank/DDBJ databases">
        <authorList>
            <person name="Yushchuk O."/>
            <person name="Binda E."/>
            <person name="Ruckert-Reed C."/>
            <person name="Fedorenko V."/>
            <person name="Kalinowski J."/>
            <person name="Marinelli F."/>
        </authorList>
    </citation>
    <scope>NUCLEOTIDE SEQUENCE [LARGE SCALE GENOMIC DNA]</scope>
    <source>
        <strain evidence="3 4">NRRL 3884</strain>
    </source>
</reference>
<evidence type="ECO:0000256" key="2">
    <source>
        <dbReference type="SAM" id="Phobius"/>
    </source>
</evidence>
<dbReference type="Proteomes" id="UP001240150">
    <property type="component" value="Chromosome"/>
</dbReference>
<evidence type="ECO:0000256" key="1">
    <source>
        <dbReference type="SAM" id="MobiDB-lite"/>
    </source>
</evidence>
<dbReference type="EMBL" id="CP126980">
    <property type="protein sequence ID" value="WIM94793.1"/>
    <property type="molecule type" value="Genomic_DNA"/>
</dbReference>
<keyword evidence="2" id="KW-1133">Transmembrane helix</keyword>